<proteinExistence type="predicted"/>
<reference evidence="1 2" key="1">
    <citation type="submission" date="2020-10" db="EMBL/GenBank/DDBJ databases">
        <title>Sequencing the genomes of 1000 actinobacteria strains.</title>
        <authorList>
            <person name="Klenk H.-P."/>
        </authorList>
    </citation>
    <scope>NUCLEOTIDE SEQUENCE [LARGE SCALE GENOMIC DNA]</scope>
    <source>
        <strain evidence="1 2">DSM 43173</strain>
    </source>
</reference>
<sequence length="47" mass="5250">MPERGKKVNDRDGLAIAKFRIRGARFSCSVQFPDGAVRGRLHEGGHR</sequence>
<gene>
    <name evidence="1" type="ORF">H4W80_003658</name>
</gene>
<comment type="caution">
    <text evidence="1">The sequence shown here is derived from an EMBL/GenBank/DDBJ whole genome shotgun (WGS) entry which is preliminary data.</text>
</comment>
<name>A0ABR9LYE9_9ACTN</name>
<dbReference type="Proteomes" id="UP000633509">
    <property type="component" value="Unassembled WGS sequence"/>
</dbReference>
<evidence type="ECO:0000313" key="2">
    <source>
        <dbReference type="Proteomes" id="UP000633509"/>
    </source>
</evidence>
<keyword evidence="2" id="KW-1185">Reference proteome</keyword>
<accession>A0ABR9LYE9</accession>
<organism evidence="1 2">
    <name type="scientific">Nonomuraea angiospora</name>
    <dbReference type="NCBI Taxonomy" id="46172"/>
    <lineage>
        <taxon>Bacteria</taxon>
        <taxon>Bacillati</taxon>
        <taxon>Actinomycetota</taxon>
        <taxon>Actinomycetes</taxon>
        <taxon>Streptosporangiales</taxon>
        <taxon>Streptosporangiaceae</taxon>
        <taxon>Nonomuraea</taxon>
    </lineage>
</organism>
<dbReference type="EMBL" id="JADBEK010000001">
    <property type="protein sequence ID" value="MBE1585400.1"/>
    <property type="molecule type" value="Genomic_DNA"/>
</dbReference>
<dbReference type="RefSeq" id="WP_192786152.1">
    <property type="nucleotide sequence ID" value="NZ_JADBEK010000001.1"/>
</dbReference>
<evidence type="ECO:0000313" key="1">
    <source>
        <dbReference type="EMBL" id="MBE1585400.1"/>
    </source>
</evidence>
<protein>
    <submittedName>
        <fullName evidence="1">Uncharacterized protein</fullName>
    </submittedName>
</protein>